<dbReference type="EMBL" id="BMON01000002">
    <property type="protein sequence ID" value="GGM37691.1"/>
    <property type="molecule type" value="Genomic_DNA"/>
</dbReference>
<evidence type="ECO:0000313" key="3">
    <source>
        <dbReference type="Proteomes" id="UP000656367"/>
    </source>
</evidence>
<dbReference type="InterPro" id="IPR025311">
    <property type="entry name" value="DUF4166"/>
</dbReference>
<feature type="domain" description="DUF4166" evidence="1">
    <location>
        <begin position="25"/>
        <end position="207"/>
    </location>
</feature>
<evidence type="ECO:0000313" key="2">
    <source>
        <dbReference type="EMBL" id="GGM37691.1"/>
    </source>
</evidence>
<protein>
    <recommendedName>
        <fullName evidence="1">DUF4166 domain-containing protein</fullName>
    </recommendedName>
</protein>
<accession>A0A830FM75</accession>
<sequence length="233" mass="25377">MDATGTGGAVTGVYERALGEAAADLHPKVRDRYSLAPDDGTVCVGRGEMDITRGTLVLPALYAMTTQNMLFPEGGEDVPFSVTTVAYTTAGGHEAMTTRRAFDFGDTTRLFDSLTVWDAEAERLLDFLGTRGRIASELHPRVEDGALVVAGGRQWARLGDRYVPLPGPLAADVEVRDRYDADDERYHVTATVENDLVGHMLGYRGTFTQDQTASDGMPDDLRIVRGLDRLPPR</sequence>
<gene>
    <name evidence="2" type="ORF">GCM10009006_18560</name>
</gene>
<comment type="caution">
    <text evidence="2">The sequence shown here is derived from an EMBL/GenBank/DDBJ whole genome shotgun (WGS) entry which is preliminary data.</text>
</comment>
<dbReference type="Pfam" id="PF13761">
    <property type="entry name" value="DUF4166"/>
    <property type="match status" value="1"/>
</dbReference>
<reference evidence="2" key="2">
    <citation type="submission" date="2020-09" db="EMBL/GenBank/DDBJ databases">
        <authorList>
            <person name="Sun Q."/>
            <person name="Ohkuma M."/>
        </authorList>
    </citation>
    <scope>NUCLEOTIDE SEQUENCE</scope>
    <source>
        <strain evidence="2">JCM 15759</strain>
    </source>
</reference>
<evidence type="ECO:0000259" key="1">
    <source>
        <dbReference type="Pfam" id="PF13761"/>
    </source>
</evidence>
<name>A0A830FM75_HALAR</name>
<dbReference type="Proteomes" id="UP000656367">
    <property type="component" value="Unassembled WGS sequence"/>
</dbReference>
<organism evidence="2 3">
    <name type="scientific">Haloarcula argentinensis</name>
    <dbReference type="NCBI Taxonomy" id="43776"/>
    <lineage>
        <taxon>Archaea</taxon>
        <taxon>Methanobacteriati</taxon>
        <taxon>Methanobacteriota</taxon>
        <taxon>Stenosarchaea group</taxon>
        <taxon>Halobacteria</taxon>
        <taxon>Halobacteriales</taxon>
        <taxon>Haloarculaceae</taxon>
        <taxon>Haloarcula</taxon>
    </lineage>
</organism>
<proteinExistence type="predicted"/>
<dbReference type="AlphaFoldDB" id="A0A830FM75"/>
<reference evidence="2" key="1">
    <citation type="journal article" date="2014" name="Int. J. Syst. Evol. Microbiol.">
        <title>Complete genome sequence of Corynebacterium casei LMG S-19264T (=DSM 44701T), isolated from a smear-ripened cheese.</title>
        <authorList>
            <consortium name="US DOE Joint Genome Institute (JGI-PGF)"/>
            <person name="Walter F."/>
            <person name="Albersmeier A."/>
            <person name="Kalinowski J."/>
            <person name="Ruckert C."/>
        </authorList>
    </citation>
    <scope>NUCLEOTIDE SEQUENCE</scope>
    <source>
        <strain evidence="2">JCM 15759</strain>
    </source>
</reference>